<dbReference type="Proteomes" id="UP001174909">
    <property type="component" value="Unassembled WGS sequence"/>
</dbReference>
<dbReference type="EMBL" id="CASHTH010000877">
    <property type="protein sequence ID" value="CAI8008633.1"/>
    <property type="molecule type" value="Genomic_DNA"/>
</dbReference>
<comment type="caution">
    <text evidence="1">The sequence shown here is derived from an EMBL/GenBank/DDBJ whole genome shotgun (WGS) entry which is preliminary data.</text>
</comment>
<organism evidence="1 2">
    <name type="scientific">Geodia barretti</name>
    <name type="common">Barrett's horny sponge</name>
    <dbReference type="NCBI Taxonomy" id="519541"/>
    <lineage>
        <taxon>Eukaryota</taxon>
        <taxon>Metazoa</taxon>
        <taxon>Porifera</taxon>
        <taxon>Demospongiae</taxon>
        <taxon>Heteroscleromorpha</taxon>
        <taxon>Tetractinellida</taxon>
        <taxon>Astrophorina</taxon>
        <taxon>Geodiidae</taxon>
        <taxon>Geodia</taxon>
    </lineage>
</organism>
<accession>A0AA35W584</accession>
<sequence length="300" mass="34102">MMYSTLDSAAISWKTTYFLTLQSYFILRDSLTVVGGKTKVTEEKASFAELMRLNKRLTELESRYRIATRWNRNDAQYAEVKIAYLKEMQQRLKVSLWATVSRRHYLLKMKAKYADGQKIAKKLCKGITKETCTARKLLDALNTSLSQADETFVPLALADVLSPVSEFWQCPNQASSEIPVSIKRDIIEAHLLLKRCDEELLLLQTEMHNVIDYYNEKEKKIISVLHKITSDGTSQFHRGCISLLRKLQLEVELFRSIAVSAYASVITVPKSHPLVDAGHMCVIDASDSSDSEYESSSDGE</sequence>
<dbReference type="AlphaFoldDB" id="A0AA35W584"/>
<evidence type="ECO:0000313" key="1">
    <source>
        <dbReference type="EMBL" id="CAI8008633.1"/>
    </source>
</evidence>
<gene>
    <name evidence="1" type="ORF">GBAR_LOCUS5902</name>
</gene>
<protein>
    <submittedName>
        <fullName evidence="1">Uncharacterized protein</fullName>
    </submittedName>
</protein>
<keyword evidence="2" id="KW-1185">Reference proteome</keyword>
<reference evidence="1" key="1">
    <citation type="submission" date="2023-03" db="EMBL/GenBank/DDBJ databases">
        <authorList>
            <person name="Steffen K."/>
            <person name="Cardenas P."/>
        </authorList>
    </citation>
    <scope>NUCLEOTIDE SEQUENCE</scope>
</reference>
<name>A0AA35W584_GEOBA</name>
<evidence type="ECO:0000313" key="2">
    <source>
        <dbReference type="Proteomes" id="UP001174909"/>
    </source>
</evidence>
<proteinExistence type="predicted"/>